<dbReference type="EMBL" id="CP007142">
    <property type="protein sequence ID" value="AJQ96028.1"/>
    <property type="molecule type" value="Genomic_DNA"/>
</dbReference>
<dbReference type="KEGG" id="gsn:YC6258_03992"/>
<evidence type="ECO:0000313" key="3">
    <source>
        <dbReference type="Proteomes" id="UP000032266"/>
    </source>
</evidence>
<dbReference type="CDD" id="cd07262">
    <property type="entry name" value="VOC_like"/>
    <property type="match status" value="1"/>
</dbReference>
<dbReference type="GO" id="GO:0016829">
    <property type="term" value="F:lyase activity"/>
    <property type="evidence" value="ECO:0007669"/>
    <property type="project" value="UniProtKB-KW"/>
</dbReference>
<keyword evidence="2" id="KW-0456">Lyase</keyword>
<dbReference type="InterPro" id="IPR037523">
    <property type="entry name" value="VOC_core"/>
</dbReference>
<proteinExistence type="predicted"/>
<sequence length="126" mass="13407">MISHITLGTNDLEKAAAFYDDLLGAMGASRALERERLVVWKFAGGGAHFSVIKPYDGQQATAGNGTMVALAIEDVATVDKLHAKALALGAVNEGDPGFRSESAYGAYFRDPDGNKLNLYCRVEADV</sequence>
<evidence type="ECO:0000259" key="1">
    <source>
        <dbReference type="PROSITE" id="PS51819"/>
    </source>
</evidence>
<evidence type="ECO:0000313" key="2">
    <source>
        <dbReference type="EMBL" id="AJQ96028.1"/>
    </source>
</evidence>
<dbReference type="Gene3D" id="3.10.180.10">
    <property type="entry name" value="2,3-Dihydroxybiphenyl 1,2-Dioxygenase, domain 1"/>
    <property type="match status" value="1"/>
</dbReference>
<reference evidence="2 3" key="1">
    <citation type="submission" date="2014-01" db="EMBL/GenBank/DDBJ databases">
        <title>Full genme sequencing of cellulolytic bacterium Gynuella sunshinyii YC6258T gen. nov., sp. nov.</title>
        <authorList>
            <person name="Khan H."/>
            <person name="Chung E.J."/>
            <person name="Chung Y.R."/>
        </authorList>
    </citation>
    <scope>NUCLEOTIDE SEQUENCE [LARGE SCALE GENOMIC DNA]</scope>
    <source>
        <strain evidence="2 3">YC6258</strain>
    </source>
</reference>
<accession>A0A0C5VRK3</accession>
<dbReference type="InterPro" id="IPR029068">
    <property type="entry name" value="Glyas_Bleomycin-R_OHBP_Dase"/>
</dbReference>
<organism evidence="2 3">
    <name type="scientific">Gynuella sunshinyii YC6258</name>
    <dbReference type="NCBI Taxonomy" id="1445510"/>
    <lineage>
        <taxon>Bacteria</taxon>
        <taxon>Pseudomonadati</taxon>
        <taxon>Pseudomonadota</taxon>
        <taxon>Gammaproteobacteria</taxon>
        <taxon>Oceanospirillales</taxon>
        <taxon>Saccharospirillaceae</taxon>
        <taxon>Gynuella</taxon>
    </lineage>
</organism>
<gene>
    <name evidence="2" type="ORF">YC6258_03992</name>
</gene>
<dbReference type="PANTHER" id="PTHR35006">
    <property type="entry name" value="GLYOXALASE FAMILY PROTEIN (AFU_ORTHOLOGUE AFUA_5G14830)"/>
    <property type="match status" value="1"/>
</dbReference>
<dbReference type="Proteomes" id="UP000032266">
    <property type="component" value="Chromosome"/>
</dbReference>
<keyword evidence="3" id="KW-1185">Reference proteome</keyword>
<dbReference type="Pfam" id="PF00903">
    <property type="entry name" value="Glyoxalase"/>
    <property type="match status" value="1"/>
</dbReference>
<dbReference type="OrthoDB" id="9800438at2"/>
<dbReference type="HOGENOM" id="CLU_046006_6_0_6"/>
<name>A0A0C5VRK3_9GAMM</name>
<dbReference type="SUPFAM" id="SSF54593">
    <property type="entry name" value="Glyoxalase/Bleomycin resistance protein/Dihydroxybiphenyl dioxygenase"/>
    <property type="match status" value="1"/>
</dbReference>
<dbReference type="STRING" id="1445510.YC6258_03992"/>
<feature type="domain" description="VOC" evidence="1">
    <location>
        <begin position="1"/>
        <end position="121"/>
    </location>
</feature>
<dbReference type="PROSITE" id="PS51819">
    <property type="entry name" value="VOC"/>
    <property type="match status" value="1"/>
</dbReference>
<dbReference type="PANTHER" id="PTHR35006:SF1">
    <property type="entry name" value="BLL2941 PROTEIN"/>
    <property type="match status" value="1"/>
</dbReference>
<dbReference type="AlphaFoldDB" id="A0A0C5VRK3"/>
<dbReference type="InterPro" id="IPR004360">
    <property type="entry name" value="Glyas_Fos-R_dOase_dom"/>
</dbReference>
<protein>
    <submittedName>
        <fullName evidence="2">Lactoylglutathione lyase and related lyase</fullName>
    </submittedName>
</protein>
<dbReference type="RefSeq" id="WP_044618145.1">
    <property type="nucleotide sequence ID" value="NZ_CP007142.1"/>
</dbReference>